<evidence type="ECO:0000259" key="2">
    <source>
        <dbReference type="Pfam" id="PF13185"/>
    </source>
</evidence>
<proteinExistence type="inferred from homology"/>
<accession>A0A2I1M9E4</accession>
<dbReference type="PANTHER" id="PTHR21021">
    <property type="entry name" value="GAF/PUTATIVE CYTOSKELETAL PROTEIN"/>
    <property type="match status" value="1"/>
</dbReference>
<dbReference type="PROSITE" id="PS01320">
    <property type="entry name" value="UPF0067"/>
    <property type="match status" value="1"/>
</dbReference>
<dbReference type="PANTHER" id="PTHR21021:SF15">
    <property type="entry name" value="FREE METHIONINE-R-SULFOXIDE REDUCTASE"/>
    <property type="match status" value="1"/>
</dbReference>
<evidence type="ECO:0000313" key="4">
    <source>
        <dbReference type="Proteomes" id="UP000234335"/>
    </source>
</evidence>
<evidence type="ECO:0000256" key="1">
    <source>
        <dbReference type="ARBA" id="ARBA00038454"/>
    </source>
</evidence>
<dbReference type="InterPro" id="IPR000614">
    <property type="entry name" value="FRMsr_CS"/>
</dbReference>
<reference evidence="3 4" key="1">
    <citation type="submission" date="2017-12" db="EMBL/GenBank/DDBJ databases">
        <title>Phylogenetic diversity of female urinary microbiome.</title>
        <authorList>
            <person name="Thomas-White K."/>
            <person name="Wolfe A.J."/>
        </authorList>
    </citation>
    <scope>NUCLEOTIDE SEQUENCE [LARGE SCALE GENOMIC DNA]</scope>
    <source>
        <strain evidence="3 4">UMB0119</strain>
    </source>
</reference>
<organism evidence="3 4">
    <name type="scientific">Anaerococcus octavius</name>
    <dbReference type="NCBI Taxonomy" id="54007"/>
    <lineage>
        <taxon>Bacteria</taxon>
        <taxon>Bacillati</taxon>
        <taxon>Bacillota</taxon>
        <taxon>Tissierellia</taxon>
        <taxon>Tissierellales</taxon>
        <taxon>Peptoniphilaceae</taxon>
        <taxon>Anaerococcus</taxon>
    </lineage>
</organism>
<dbReference type="Proteomes" id="UP000234335">
    <property type="component" value="Unassembled WGS sequence"/>
</dbReference>
<dbReference type="InterPro" id="IPR051330">
    <property type="entry name" value="Phosphatase_reg/MetRdx"/>
</dbReference>
<dbReference type="GO" id="GO:0033745">
    <property type="term" value="F:L-methionine-(R)-S-oxide reductase activity"/>
    <property type="evidence" value="ECO:0007669"/>
    <property type="project" value="TreeGrafter"/>
</dbReference>
<dbReference type="FunFam" id="3.30.450.40:FF:000008">
    <property type="entry name" value="GAF domain-containing proteins"/>
    <property type="match status" value="1"/>
</dbReference>
<feature type="domain" description="GAF" evidence="2">
    <location>
        <begin position="42"/>
        <end position="156"/>
    </location>
</feature>
<dbReference type="Gene3D" id="3.30.450.40">
    <property type="match status" value="1"/>
</dbReference>
<dbReference type="InterPro" id="IPR003018">
    <property type="entry name" value="GAF"/>
</dbReference>
<dbReference type="EMBL" id="PKGS01000002">
    <property type="protein sequence ID" value="PKZ16773.1"/>
    <property type="molecule type" value="Genomic_DNA"/>
</dbReference>
<gene>
    <name evidence="3" type="ORF">CYJ34_03025</name>
</gene>
<dbReference type="InterPro" id="IPR029016">
    <property type="entry name" value="GAF-like_dom_sf"/>
</dbReference>
<dbReference type="SUPFAM" id="SSF55781">
    <property type="entry name" value="GAF domain-like"/>
    <property type="match status" value="1"/>
</dbReference>
<name>A0A2I1M9E4_9FIRM</name>
<keyword evidence="4" id="KW-1185">Reference proteome</keyword>
<dbReference type="AlphaFoldDB" id="A0A2I1M9E4"/>
<dbReference type="Pfam" id="PF13185">
    <property type="entry name" value="GAF_2"/>
    <property type="match status" value="1"/>
</dbReference>
<dbReference type="GO" id="GO:0005829">
    <property type="term" value="C:cytosol"/>
    <property type="evidence" value="ECO:0007669"/>
    <property type="project" value="TreeGrafter"/>
</dbReference>
<protein>
    <submittedName>
        <fullName evidence="3">Diguanylate cyclase</fullName>
    </submittedName>
</protein>
<comment type="caution">
    <text evidence="3">The sequence shown here is derived from an EMBL/GenBank/DDBJ whole genome shotgun (WGS) entry which is preliminary data.</text>
</comment>
<dbReference type="RefSeq" id="WP_101539872.1">
    <property type="nucleotide sequence ID" value="NZ_PKGS01000002.1"/>
</dbReference>
<evidence type="ECO:0000313" key="3">
    <source>
        <dbReference type="EMBL" id="PKZ16773.1"/>
    </source>
</evidence>
<sequence>MSFELRGIDKLNDQERMDELINYIKIQLGDEDDSLALMSNISSFIMATIANLNWAGFYFLKENELVLGPFQGLPACTRLSLDKGVCAKAFREAKITKVDDVHEFADHIACDSASESELVIPLFYEDKVYGVLDLDSPSKNNFTDIEVNGFRKIGKLIEEKIYLG</sequence>
<comment type="similarity">
    <text evidence="1">Belongs to the free Met sulfoxide reductase family.</text>
</comment>